<evidence type="ECO:0000313" key="3">
    <source>
        <dbReference type="Proteomes" id="UP001185012"/>
    </source>
</evidence>
<feature type="chain" id="PRO_5045920204" evidence="1">
    <location>
        <begin position="23"/>
        <end position="291"/>
    </location>
</feature>
<reference evidence="2 3" key="1">
    <citation type="submission" date="2023-07" db="EMBL/GenBank/DDBJ databases">
        <title>Genomic Encyclopedia of Type Strains, Phase IV (KMG-IV): sequencing the most valuable type-strain genomes for metagenomic binning, comparative biology and taxonomic classification.</title>
        <authorList>
            <person name="Goeker M."/>
        </authorList>
    </citation>
    <scope>NUCLEOTIDE SEQUENCE [LARGE SCALE GENOMIC DNA]</scope>
    <source>
        <strain evidence="2 3">DSM 45903</strain>
    </source>
</reference>
<dbReference type="EMBL" id="JAVDQG010000003">
    <property type="protein sequence ID" value="MDR6225420.1"/>
    <property type="molecule type" value="Genomic_DNA"/>
</dbReference>
<evidence type="ECO:0000313" key="2">
    <source>
        <dbReference type="EMBL" id="MDR6225420.1"/>
    </source>
</evidence>
<name>A0ABU1IKW6_9BACL</name>
<comment type="caution">
    <text evidence="2">The sequence shown here is derived from an EMBL/GenBank/DDBJ whole genome shotgun (WGS) entry which is preliminary data.</text>
</comment>
<dbReference type="RefSeq" id="WP_309864102.1">
    <property type="nucleotide sequence ID" value="NZ_JAVDQG010000003.1"/>
</dbReference>
<dbReference type="Proteomes" id="UP001185012">
    <property type="component" value="Unassembled WGS sequence"/>
</dbReference>
<evidence type="ECO:0000256" key="1">
    <source>
        <dbReference type="SAM" id="SignalP"/>
    </source>
</evidence>
<gene>
    <name evidence="2" type="ORF">JOE21_001418</name>
</gene>
<protein>
    <submittedName>
        <fullName evidence="2">Uncharacterized protein</fullName>
    </submittedName>
</protein>
<accession>A0ABU1IKW6</accession>
<keyword evidence="1" id="KW-0732">Signal</keyword>
<sequence>MNGKLNKIVSLTLIITLFTAMAVPKGTFAEATSVEIPPKILFGEVDENKPDEFDFDDEDYIEMDEKDFFRELEEDEDFEALDQIDDLSAMSPAEREVIKKIDDYLDSIPVTKEEFSLLSDEEQDKIIEEYLFTPELFDLERELERVSLQEGDEQVAAALPAVIVAVGAGVIARVAIRLIIRQGAAAASKYLKKRLKNVGKNYEVKWNVTSKTGHQVNSLVVVFQKTKKGKKRVFAIDKGTIPLKGLTGKRPRVWHYHHYPDVALHRTLCSLLPKGAKTIPNGKPDRRSVCY</sequence>
<feature type="signal peptide" evidence="1">
    <location>
        <begin position="1"/>
        <end position="22"/>
    </location>
</feature>
<proteinExistence type="predicted"/>
<organism evidence="2 3">
    <name type="scientific">Desmospora profundinema</name>
    <dbReference type="NCBI Taxonomy" id="1571184"/>
    <lineage>
        <taxon>Bacteria</taxon>
        <taxon>Bacillati</taxon>
        <taxon>Bacillota</taxon>
        <taxon>Bacilli</taxon>
        <taxon>Bacillales</taxon>
        <taxon>Thermoactinomycetaceae</taxon>
        <taxon>Desmospora</taxon>
    </lineage>
</organism>
<keyword evidence="3" id="KW-1185">Reference proteome</keyword>